<dbReference type="SUPFAM" id="SSF141868">
    <property type="entry name" value="EAL domain-like"/>
    <property type="match status" value="1"/>
</dbReference>
<dbReference type="Proteomes" id="UP000237003">
    <property type="component" value="Unassembled WGS sequence"/>
</dbReference>
<dbReference type="RefSeq" id="WP_103780323.1">
    <property type="nucleotide sequence ID" value="NZ_PQLX01000013.1"/>
</dbReference>
<comment type="subcellular location">
    <subcellularLocation>
        <location evidence="1">Cell membrane</location>
        <topology evidence="1">Multi-pass membrane protein</topology>
    </subcellularLocation>
</comment>
<evidence type="ECO:0000256" key="9">
    <source>
        <dbReference type="ARBA" id="ARBA00034290"/>
    </source>
</evidence>
<evidence type="ECO:0000259" key="11">
    <source>
        <dbReference type="PROSITE" id="PS50883"/>
    </source>
</evidence>
<keyword evidence="3" id="KW-1003">Cell membrane</keyword>
<keyword evidence="5 10" id="KW-0812">Transmembrane</keyword>
<dbReference type="GO" id="GO:0005886">
    <property type="term" value="C:plasma membrane"/>
    <property type="evidence" value="ECO:0007669"/>
    <property type="project" value="UniProtKB-SubCell"/>
</dbReference>
<evidence type="ECO:0000256" key="1">
    <source>
        <dbReference type="ARBA" id="ARBA00004651"/>
    </source>
</evidence>
<dbReference type="Gene3D" id="3.20.20.450">
    <property type="entry name" value="EAL domain"/>
    <property type="match status" value="1"/>
</dbReference>
<gene>
    <name evidence="12" type="ORF">C3430_24665</name>
</gene>
<feature type="domain" description="EAL" evidence="11">
    <location>
        <begin position="254"/>
        <end position="506"/>
    </location>
</feature>
<dbReference type="AlphaFoldDB" id="A0A2S4RR96"/>
<reference evidence="12 13" key="1">
    <citation type="submission" date="2018-01" db="EMBL/GenBank/DDBJ databases">
        <title>Complete genome sequences of 14 Citrobacter spp. isolated from plant in Canada.</title>
        <authorList>
            <person name="Bhandare S.G."/>
            <person name="Colavecchio A."/>
            <person name="Jeukens J."/>
            <person name="Emond-Rheault J.-G."/>
            <person name="Freschi L."/>
            <person name="Hamel J."/>
            <person name="Kukavica-Ibrulj I."/>
            <person name="Levesque R."/>
            <person name="Goodridge L."/>
        </authorList>
    </citation>
    <scope>NUCLEOTIDE SEQUENCE [LARGE SCALE GENOMIC DNA]</scope>
    <source>
        <strain evidence="12 13">S1285</strain>
    </source>
</reference>
<dbReference type="EMBL" id="PQLX01000013">
    <property type="protein sequence ID" value="POU61201.1"/>
    <property type="molecule type" value="Genomic_DNA"/>
</dbReference>
<dbReference type="GO" id="GO:0071111">
    <property type="term" value="F:cyclic-guanylate-specific phosphodiesterase activity"/>
    <property type="evidence" value="ECO:0007669"/>
    <property type="project" value="UniProtKB-EC"/>
</dbReference>
<evidence type="ECO:0000256" key="2">
    <source>
        <dbReference type="ARBA" id="ARBA00012282"/>
    </source>
</evidence>
<evidence type="ECO:0000313" key="13">
    <source>
        <dbReference type="Proteomes" id="UP000237003"/>
    </source>
</evidence>
<evidence type="ECO:0000256" key="5">
    <source>
        <dbReference type="ARBA" id="ARBA00022692"/>
    </source>
</evidence>
<proteinExistence type="predicted"/>
<dbReference type="Pfam" id="PF12792">
    <property type="entry name" value="CSS-motif"/>
    <property type="match status" value="1"/>
</dbReference>
<evidence type="ECO:0000256" key="3">
    <source>
        <dbReference type="ARBA" id="ARBA00022475"/>
    </source>
</evidence>
<evidence type="ECO:0000256" key="4">
    <source>
        <dbReference type="ARBA" id="ARBA00022636"/>
    </source>
</evidence>
<dbReference type="EC" id="3.1.4.52" evidence="2"/>
<protein>
    <recommendedName>
        <fullName evidence="2">cyclic-guanylate-specific phosphodiesterase</fullName>
        <ecNumber evidence="2">3.1.4.52</ecNumber>
    </recommendedName>
</protein>
<keyword evidence="4" id="KW-0973">c-di-GMP</keyword>
<dbReference type="Pfam" id="PF00563">
    <property type="entry name" value="EAL"/>
    <property type="match status" value="1"/>
</dbReference>
<keyword evidence="6" id="KW-0378">Hydrolase</keyword>
<evidence type="ECO:0000256" key="8">
    <source>
        <dbReference type="ARBA" id="ARBA00023136"/>
    </source>
</evidence>
<organism evidence="12 13">
    <name type="scientific">Citrobacter amalonaticus</name>
    <dbReference type="NCBI Taxonomy" id="35703"/>
    <lineage>
        <taxon>Bacteria</taxon>
        <taxon>Pseudomonadati</taxon>
        <taxon>Pseudomonadota</taxon>
        <taxon>Gammaproteobacteria</taxon>
        <taxon>Enterobacterales</taxon>
        <taxon>Enterobacteriaceae</taxon>
        <taxon>Citrobacter</taxon>
    </lineage>
</organism>
<evidence type="ECO:0000313" key="12">
    <source>
        <dbReference type="EMBL" id="POU61201.1"/>
    </source>
</evidence>
<comment type="catalytic activity">
    <reaction evidence="9">
        <text>3',3'-c-di-GMP + H2O = 5'-phosphoguanylyl(3'-&gt;5')guanosine + H(+)</text>
        <dbReference type="Rhea" id="RHEA:24902"/>
        <dbReference type="ChEBI" id="CHEBI:15377"/>
        <dbReference type="ChEBI" id="CHEBI:15378"/>
        <dbReference type="ChEBI" id="CHEBI:58754"/>
        <dbReference type="ChEBI" id="CHEBI:58805"/>
        <dbReference type="EC" id="3.1.4.52"/>
    </reaction>
</comment>
<dbReference type="InterPro" id="IPR001633">
    <property type="entry name" value="EAL_dom"/>
</dbReference>
<evidence type="ECO:0000256" key="7">
    <source>
        <dbReference type="ARBA" id="ARBA00022989"/>
    </source>
</evidence>
<sequence length="506" mass="57025">MIKSSQLLKNVIMTLVCGLSVWAFGLFIITAEVESKNNANDELVLNGTLQRIDQLLDVVSGSMDKAALLYNGVCGETGDLLTQLATFTPYSRSFSIADDKNIVCTSTSGEVSIPVGEYFQDGKVLSLSYGPIPQKVTMTVNLKRLFGQHYLIASIPTFYFDNDIVGRTDAEKLYIKIDSGYLSSSGKVSAQRPVREKERITSVQSEEYKYELFYSVVDERSCFKQLLSETTLFLMFMCAGPIVSFWVWRIVGKPQSLRTKFEVAIEKGEVRPYFQPQMSAMDEKIIGCEVLARWISHEDGIIPPNQFIPLAEESGLVVPMTRQLMAQVKTWLLPIQPSLPDGFHVSINFSSQHMMSDDIVDDCCNFLRGFKPNKIQLVVEITESELLNDNKRIKEVLGKLQSLGVLVAIDDFGTGYSNLSYLHDYKLDILKVDRKFISHLTPENAKDHLIASIIDISHKVDMKTVIEGVETEDQVASMKILNPTWLQGFYYGKPVPGNEFYDTWLR</sequence>
<dbReference type="OrthoDB" id="675397at2"/>
<feature type="transmembrane region" description="Helical" evidence="10">
    <location>
        <begin position="12"/>
        <end position="31"/>
    </location>
</feature>
<dbReference type="CDD" id="cd01948">
    <property type="entry name" value="EAL"/>
    <property type="match status" value="1"/>
</dbReference>
<dbReference type="PROSITE" id="PS50883">
    <property type="entry name" value="EAL"/>
    <property type="match status" value="1"/>
</dbReference>
<dbReference type="PANTHER" id="PTHR33121">
    <property type="entry name" value="CYCLIC DI-GMP PHOSPHODIESTERASE PDEF"/>
    <property type="match status" value="1"/>
</dbReference>
<dbReference type="InterPro" id="IPR050706">
    <property type="entry name" value="Cyclic-di-GMP_PDE-like"/>
</dbReference>
<dbReference type="InterPro" id="IPR035919">
    <property type="entry name" value="EAL_sf"/>
</dbReference>
<comment type="caution">
    <text evidence="12">The sequence shown here is derived from an EMBL/GenBank/DDBJ whole genome shotgun (WGS) entry which is preliminary data.</text>
</comment>
<name>A0A2S4RR96_CITAM</name>
<evidence type="ECO:0000256" key="6">
    <source>
        <dbReference type="ARBA" id="ARBA00022801"/>
    </source>
</evidence>
<accession>A0A2S4RR96</accession>
<keyword evidence="8 10" id="KW-0472">Membrane</keyword>
<evidence type="ECO:0000256" key="10">
    <source>
        <dbReference type="SAM" id="Phobius"/>
    </source>
</evidence>
<dbReference type="PANTHER" id="PTHR33121:SF80">
    <property type="entry name" value="CYCLIC DI-GMP PHOSPHODIESTERASE PDEL"/>
    <property type="match status" value="1"/>
</dbReference>
<keyword evidence="7 10" id="KW-1133">Transmembrane helix</keyword>
<dbReference type="SMART" id="SM00052">
    <property type="entry name" value="EAL"/>
    <property type="match status" value="1"/>
</dbReference>
<dbReference type="InterPro" id="IPR024744">
    <property type="entry name" value="CSS-motif_dom"/>
</dbReference>